<feature type="compositionally biased region" description="Polar residues" evidence="1">
    <location>
        <begin position="61"/>
        <end position="76"/>
    </location>
</feature>
<feature type="region of interest" description="Disordered" evidence="1">
    <location>
        <begin position="43"/>
        <end position="78"/>
    </location>
</feature>
<feature type="signal peptide" evidence="2">
    <location>
        <begin position="1"/>
        <end position="23"/>
    </location>
</feature>
<dbReference type="EMBL" id="MNBE01000457">
    <property type="protein sequence ID" value="OKP09769.1"/>
    <property type="molecule type" value="Genomic_DNA"/>
</dbReference>
<dbReference type="Proteomes" id="UP000186955">
    <property type="component" value="Unassembled WGS sequence"/>
</dbReference>
<protein>
    <submittedName>
        <fullName evidence="3">Uncharacterized protein</fullName>
    </submittedName>
</protein>
<accession>A0A1Q5UBC9</accession>
<feature type="chain" id="PRO_5013202785" evidence="2">
    <location>
        <begin position="24"/>
        <end position="290"/>
    </location>
</feature>
<organism evidence="3 4">
    <name type="scientific">Penicillium subrubescens</name>
    <dbReference type="NCBI Taxonomy" id="1316194"/>
    <lineage>
        <taxon>Eukaryota</taxon>
        <taxon>Fungi</taxon>
        <taxon>Dikarya</taxon>
        <taxon>Ascomycota</taxon>
        <taxon>Pezizomycotina</taxon>
        <taxon>Eurotiomycetes</taxon>
        <taxon>Eurotiomycetidae</taxon>
        <taxon>Eurotiales</taxon>
        <taxon>Aspergillaceae</taxon>
        <taxon>Penicillium</taxon>
    </lineage>
</organism>
<keyword evidence="2" id="KW-0732">Signal</keyword>
<evidence type="ECO:0000256" key="1">
    <source>
        <dbReference type="SAM" id="MobiDB-lite"/>
    </source>
</evidence>
<sequence>PTANMRVVKLLAILGVALCKAAAEGCGLSSYCIKHDTHDHVRNGQSQSGIVHPASKRAGGVSTTADLKSQGSSPSRIPSMILPRSAAVPTISSFEWTASTVYTTRVITVISCAPTITNCPADSTAIVTSTAAVSTTQLPVASISSKPNQPTRSRSWLVSPFQSQATQLHSTRETRTPALSPLPVLPTDASTVQGISPWATSTFYTTRIVTPDHKSQPVQKPFSATFDFDESVYSIREPQSKHLFSVVRLDGLYDQILYCDKLRSYCYRLSSGVYSGYNIYLFELSYFYHY</sequence>
<gene>
    <name evidence="3" type="ORF">PENSUB_4842</name>
</gene>
<dbReference type="AlphaFoldDB" id="A0A1Q5UBC9"/>
<evidence type="ECO:0000313" key="4">
    <source>
        <dbReference type="Proteomes" id="UP000186955"/>
    </source>
</evidence>
<comment type="caution">
    <text evidence="3">The sequence shown here is derived from an EMBL/GenBank/DDBJ whole genome shotgun (WGS) entry which is preliminary data.</text>
</comment>
<dbReference type="STRING" id="1316194.A0A1Q5UBC9"/>
<proteinExistence type="predicted"/>
<evidence type="ECO:0000256" key="2">
    <source>
        <dbReference type="SAM" id="SignalP"/>
    </source>
</evidence>
<reference evidence="3 4" key="1">
    <citation type="submission" date="2016-10" db="EMBL/GenBank/DDBJ databases">
        <title>Genome sequence of the ascomycete fungus Penicillium subrubescens.</title>
        <authorList>
            <person name="De Vries R.P."/>
            <person name="Peng M."/>
            <person name="Dilokpimol A."/>
            <person name="Hilden K."/>
            <person name="Makela M.R."/>
            <person name="Grigoriev I."/>
            <person name="Riley R."/>
            <person name="Granchi Z."/>
        </authorList>
    </citation>
    <scope>NUCLEOTIDE SEQUENCE [LARGE SCALE GENOMIC DNA]</scope>
    <source>
        <strain evidence="3 4">CBS 132785</strain>
    </source>
</reference>
<feature type="non-terminal residue" evidence="3">
    <location>
        <position position="1"/>
    </location>
</feature>
<keyword evidence="4" id="KW-1185">Reference proteome</keyword>
<evidence type="ECO:0000313" key="3">
    <source>
        <dbReference type="EMBL" id="OKP09769.1"/>
    </source>
</evidence>
<name>A0A1Q5UBC9_9EURO</name>